<dbReference type="InterPro" id="IPR042100">
    <property type="entry name" value="Bug_dom1"/>
</dbReference>
<dbReference type="EMBL" id="JACBYR010000001">
    <property type="protein sequence ID" value="NYE81429.1"/>
    <property type="molecule type" value="Genomic_DNA"/>
</dbReference>
<keyword evidence="4" id="KW-1185">Reference proteome</keyword>
<feature type="chain" id="PRO_5031485552" evidence="2">
    <location>
        <begin position="25"/>
        <end position="323"/>
    </location>
</feature>
<dbReference type="InterPro" id="IPR005064">
    <property type="entry name" value="BUG"/>
</dbReference>
<keyword evidence="3" id="KW-0675">Receptor</keyword>
<dbReference type="Gene3D" id="3.40.190.150">
    <property type="entry name" value="Bordetella uptake gene, domain 1"/>
    <property type="match status" value="1"/>
</dbReference>
<reference evidence="3 4" key="1">
    <citation type="submission" date="2020-07" db="EMBL/GenBank/DDBJ databases">
        <title>Genomic Encyclopedia of Type Strains, Phase IV (KMG-V): Genome sequencing to study the core and pangenomes of soil and plant-associated prokaryotes.</title>
        <authorList>
            <person name="Whitman W."/>
        </authorList>
    </citation>
    <scope>NUCLEOTIDE SEQUENCE [LARGE SCALE GENOMIC DNA]</scope>
    <source>
        <strain evidence="3 4">SAS40</strain>
    </source>
</reference>
<evidence type="ECO:0000313" key="3">
    <source>
        <dbReference type="EMBL" id="NYE81429.1"/>
    </source>
</evidence>
<dbReference type="PIRSF" id="PIRSF017082">
    <property type="entry name" value="YflP"/>
    <property type="match status" value="1"/>
</dbReference>
<comment type="caution">
    <text evidence="3">The sequence shown here is derived from an EMBL/GenBank/DDBJ whole genome shotgun (WGS) entry which is preliminary data.</text>
</comment>
<dbReference type="AlphaFoldDB" id="A0A7Y9IR27"/>
<evidence type="ECO:0000313" key="4">
    <source>
        <dbReference type="Proteomes" id="UP000542125"/>
    </source>
</evidence>
<dbReference type="Proteomes" id="UP000542125">
    <property type="component" value="Unassembled WGS sequence"/>
</dbReference>
<dbReference type="SUPFAM" id="SSF53850">
    <property type="entry name" value="Periplasmic binding protein-like II"/>
    <property type="match status" value="1"/>
</dbReference>
<dbReference type="Gene3D" id="3.40.190.10">
    <property type="entry name" value="Periplasmic binding protein-like II"/>
    <property type="match status" value="1"/>
</dbReference>
<sequence>MPRRLLPCVTMAAALAAVPLTGSAQDSWPRQPVRFVVAFAPAGPADIIARLVAQRLTTSLGQSVVVENKPGAGGSIASAYVARADPDGYTLMVNTSSYAVNPYMQRNLGFDSAKDLTLAALVASSPNLIVTAPNLKAHTVKEVMADAKNGSYNYGTAGAGTTPHLTAEYLFKVLGKVPVTHIPFQGAGPALNAVMAGQTQLASVALPAAVELVKAGRVRGLAVTASERSSALPDVPTVAESGFPGFEDVTWVGIFAPSRTPNAILERINTEITRLQKDPDFLAKLSAAGFEPLGGSVAQAKDYLGKELVKWERVVKETGAQHP</sequence>
<accession>A0A7Y9IR27</accession>
<evidence type="ECO:0000256" key="2">
    <source>
        <dbReference type="SAM" id="SignalP"/>
    </source>
</evidence>
<organism evidence="3 4">
    <name type="scientific">Pigmentiphaga litoralis</name>
    <dbReference type="NCBI Taxonomy" id="516702"/>
    <lineage>
        <taxon>Bacteria</taxon>
        <taxon>Pseudomonadati</taxon>
        <taxon>Pseudomonadota</taxon>
        <taxon>Betaproteobacteria</taxon>
        <taxon>Burkholderiales</taxon>
        <taxon>Alcaligenaceae</taxon>
        <taxon>Pigmentiphaga</taxon>
    </lineage>
</organism>
<proteinExistence type="inferred from homology"/>
<evidence type="ECO:0000256" key="1">
    <source>
        <dbReference type="ARBA" id="ARBA00006987"/>
    </source>
</evidence>
<protein>
    <submittedName>
        <fullName evidence="3">Tripartite-type tricarboxylate transporter receptor subunit TctC</fullName>
    </submittedName>
</protein>
<name>A0A7Y9IR27_9BURK</name>
<feature type="signal peptide" evidence="2">
    <location>
        <begin position="1"/>
        <end position="24"/>
    </location>
</feature>
<dbReference type="CDD" id="cd13578">
    <property type="entry name" value="PBP2_Bug27"/>
    <property type="match status" value="1"/>
</dbReference>
<dbReference type="Pfam" id="PF03401">
    <property type="entry name" value="TctC"/>
    <property type="match status" value="1"/>
</dbReference>
<gene>
    <name evidence="3" type="ORF">FHW18_000700</name>
</gene>
<keyword evidence="2" id="KW-0732">Signal</keyword>
<comment type="similarity">
    <text evidence="1">Belongs to the UPF0065 (bug) family.</text>
</comment>
<dbReference type="RefSeq" id="WP_179583457.1">
    <property type="nucleotide sequence ID" value="NZ_JACBYR010000001.1"/>
</dbReference>
<dbReference type="PANTHER" id="PTHR42928">
    <property type="entry name" value="TRICARBOXYLATE-BINDING PROTEIN"/>
    <property type="match status" value="1"/>
</dbReference>
<dbReference type="PANTHER" id="PTHR42928:SF5">
    <property type="entry name" value="BLR1237 PROTEIN"/>
    <property type="match status" value="1"/>
</dbReference>